<evidence type="ECO:0000313" key="1">
    <source>
        <dbReference type="EMBL" id="QTA80400.1"/>
    </source>
</evidence>
<organism evidence="1 2">
    <name type="scientific">Desulfonema limicola</name>
    <dbReference type="NCBI Taxonomy" id="45656"/>
    <lineage>
        <taxon>Bacteria</taxon>
        <taxon>Pseudomonadati</taxon>
        <taxon>Thermodesulfobacteriota</taxon>
        <taxon>Desulfobacteria</taxon>
        <taxon>Desulfobacterales</taxon>
        <taxon>Desulfococcaceae</taxon>
        <taxon>Desulfonema</taxon>
    </lineage>
</organism>
<dbReference type="EMBL" id="CP061799">
    <property type="protein sequence ID" value="QTA80400.1"/>
    <property type="molecule type" value="Genomic_DNA"/>
</dbReference>
<protein>
    <submittedName>
        <fullName evidence="1">Uncharacterized protein</fullName>
    </submittedName>
</protein>
<keyword evidence="2" id="KW-1185">Reference proteome</keyword>
<dbReference type="AlphaFoldDB" id="A0A975GGJ9"/>
<dbReference type="Proteomes" id="UP000663720">
    <property type="component" value="Chromosome"/>
</dbReference>
<name>A0A975GGJ9_9BACT</name>
<evidence type="ECO:0000313" key="2">
    <source>
        <dbReference type="Proteomes" id="UP000663720"/>
    </source>
</evidence>
<accession>A0A975GGJ9</accession>
<gene>
    <name evidence="1" type="ORF">dnl_27030</name>
</gene>
<dbReference type="KEGG" id="dli:dnl_27030"/>
<proteinExistence type="predicted"/>
<sequence>MLFSKYSSAEYILSIREIFILKREHIMQLILSLSLFFFMLLPSFCFAEKGVTILYTGNAAGQVRPVYQ</sequence>
<reference evidence="1" key="1">
    <citation type="journal article" date="2021" name="Microb. Physiol.">
        <title>Proteogenomic Insights into the Physiology of Marine, Sulfate-Reducing, Filamentous Desulfonema limicola and Desulfonema magnum.</title>
        <authorList>
            <person name="Schnaars V."/>
            <person name="Wohlbrand L."/>
            <person name="Scheve S."/>
            <person name="Hinrichs C."/>
            <person name="Reinhardt R."/>
            <person name="Rabus R."/>
        </authorList>
    </citation>
    <scope>NUCLEOTIDE SEQUENCE</scope>
    <source>
        <strain evidence="1">5ac10</strain>
    </source>
</reference>